<evidence type="ECO:0000313" key="7">
    <source>
        <dbReference type="EMBL" id="CAJ0575936.1"/>
    </source>
</evidence>
<dbReference type="GO" id="GO:0005249">
    <property type="term" value="F:voltage-gated potassium channel activity"/>
    <property type="evidence" value="ECO:0007669"/>
    <property type="project" value="InterPro"/>
</dbReference>
<feature type="transmembrane region" description="Helical" evidence="5">
    <location>
        <begin position="139"/>
        <end position="161"/>
    </location>
</feature>
<feature type="transmembrane region" description="Helical" evidence="5">
    <location>
        <begin position="206"/>
        <end position="225"/>
    </location>
</feature>
<dbReference type="Proteomes" id="UP001177023">
    <property type="component" value="Unassembled WGS sequence"/>
</dbReference>
<keyword evidence="2 5" id="KW-0812">Transmembrane</keyword>
<dbReference type="InterPro" id="IPR003937">
    <property type="entry name" value="K_chnl_volt-dep_KCNQ"/>
</dbReference>
<dbReference type="Pfam" id="PF00520">
    <property type="entry name" value="Ion_trans"/>
    <property type="match status" value="1"/>
</dbReference>
<evidence type="ECO:0000256" key="3">
    <source>
        <dbReference type="ARBA" id="ARBA00022989"/>
    </source>
</evidence>
<feature type="domain" description="Ion transport" evidence="6">
    <location>
        <begin position="71"/>
        <end position="291"/>
    </location>
</feature>
<protein>
    <recommendedName>
        <fullName evidence="6">Ion transport domain-containing protein</fullName>
    </recommendedName>
</protein>
<keyword evidence="3 5" id="KW-1133">Transmembrane helix</keyword>
<evidence type="ECO:0000259" key="6">
    <source>
        <dbReference type="Pfam" id="PF00520"/>
    </source>
</evidence>
<dbReference type="SUPFAM" id="SSF81324">
    <property type="entry name" value="Voltage-gated potassium channels"/>
    <property type="match status" value="1"/>
</dbReference>
<feature type="transmembrane region" description="Helical" evidence="5">
    <location>
        <begin position="101"/>
        <end position="119"/>
    </location>
</feature>
<reference evidence="7" key="1">
    <citation type="submission" date="2023-06" db="EMBL/GenBank/DDBJ databases">
        <authorList>
            <person name="Delattre M."/>
        </authorList>
    </citation>
    <scope>NUCLEOTIDE SEQUENCE</scope>
    <source>
        <strain evidence="7">AF72</strain>
    </source>
</reference>
<dbReference type="InterPro" id="IPR027359">
    <property type="entry name" value="Volt_channel_dom_sf"/>
</dbReference>
<sequence length="723" mass="84302">MLVKLVDEETGLIQKFHIMGSRNSEDVENFPDAVARRDTIMLTDSEREKKRRRLAVYQILEKPTTFTQLAYNFIIFFFVLVSVLLGAVADASRDNKMFYNINFITEVILAIYFISEFSVRMWAIGADVKYRGVWGFLRYARRPVCMVDILIIFVTFALLFIDREKNRGTLLDIFRLVQILRLFHVDRQMSTWTLIYRMLQRSHSQLTAIYYICGIVFVAMSLTLFEVETYFHYRHLGGNDTIDASNPTFTNYGDAMWYSLVSVLTIGYGDIVPKEGISKVITAVMGFLLICIWQAASSLVSMGMTMMMDEDHKSQMSARVKNAAAEVIQHWYRYHLATHRKETWNTIPYFKHVCVKLYAADERIKKTRELEEQLREKMMRKKQKKEETKPGGRLRNFFSQLTFEDHGWNFNPGKRDSILKPFIRTESLNYVHKNLSEQGLDVMAQKCKPKKEVTIIDPKSPKLNKHNSGSTSSLDSSFDLSDVEKEVNVKMYYDLPYMNQRRSSTDIHTIGEECLQRYRPLIRFFNYLLFNRCMLKFRRLRKPYQLLDAEAELCEMEHNRSQMFHELELRLAATVGKAAQSPFSPVKDKLSIEQRLVATEQAVEKINAKQQESLRLIEAIAEALGCARFRRMLKSEMCVFASVDFETKERMKDPLQLKIEQFEKKQKIQRKELDAETIEELGDLPAVSHTLPKVSVSRKPSVLQKNIFQAPPGEELIHLEEQD</sequence>
<dbReference type="GO" id="GO:0008076">
    <property type="term" value="C:voltage-gated potassium channel complex"/>
    <property type="evidence" value="ECO:0007669"/>
    <property type="project" value="TreeGrafter"/>
</dbReference>
<evidence type="ECO:0000256" key="2">
    <source>
        <dbReference type="ARBA" id="ARBA00022692"/>
    </source>
</evidence>
<comment type="subcellular location">
    <subcellularLocation>
        <location evidence="1">Membrane</location>
        <topology evidence="1">Multi-pass membrane protein</topology>
    </subcellularLocation>
</comment>
<keyword evidence="8" id="KW-1185">Reference proteome</keyword>
<gene>
    <name evidence="7" type="ORF">MSPICULIGERA_LOCUS14236</name>
</gene>
<feature type="non-terminal residue" evidence="7">
    <location>
        <position position="723"/>
    </location>
</feature>
<dbReference type="EMBL" id="CATQJA010002641">
    <property type="protein sequence ID" value="CAJ0575936.1"/>
    <property type="molecule type" value="Genomic_DNA"/>
</dbReference>
<comment type="caution">
    <text evidence="7">The sequence shown here is derived from an EMBL/GenBank/DDBJ whole genome shotgun (WGS) entry which is preliminary data.</text>
</comment>
<proteinExistence type="predicted"/>
<dbReference type="Gene3D" id="1.20.120.350">
    <property type="entry name" value="Voltage-gated potassium channels. Chain C"/>
    <property type="match status" value="1"/>
</dbReference>
<organism evidence="7 8">
    <name type="scientific">Mesorhabditis spiculigera</name>
    <dbReference type="NCBI Taxonomy" id="96644"/>
    <lineage>
        <taxon>Eukaryota</taxon>
        <taxon>Metazoa</taxon>
        <taxon>Ecdysozoa</taxon>
        <taxon>Nematoda</taxon>
        <taxon>Chromadorea</taxon>
        <taxon>Rhabditida</taxon>
        <taxon>Rhabditina</taxon>
        <taxon>Rhabditomorpha</taxon>
        <taxon>Rhabditoidea</taxon>
        <taxon>Rhabditidae</taxon>
        <taxon>Mesorhabditinae</taxon>
        <taxon>Mesorhabditis</taxon>
    </lineage>
</organism>
<dbReference type="PANTHER" id="PTHR47735">
    <property type="entry name" value="POTASSIUM VOLTAGE-GATED CHANNEL SUBFAMILY KQT MEMBER 4"/>
    <property type="match status" value="1"/>
</dbReference>
<dbReference type="PRINTS" id="PR01459">
    <property type="entry name" value="KCNQCHANNEL"/>
</dbReference>
<feature type="transmembrane region" description="Helical" evidence="5">
    <location>
        <begin position="284"/>
        <end position="308"/>
    </location>
</feature>
<evidence type="ECO:0000256" key="5">
    <source>
        <dbReference type="SAM" id="Phobius"/>
    </source>
</evidence>
<feature type="transmembrane region" description="Helical" evidence="5">
    <location>
        <begin position="255"/>
        <end position="272"/>
    </location>
</feature>
<dbReference type="PANTHER" id="PTHR47735:SF9">
    <property type="entry name" value="POTASSIUM VOLTAGE-GATED CHANNEL SUBFAMILY KQT MEMBER 4-LIKE ISOFORM X1"/>
    <property type="match status" value="1"/>
</dbReference>
<accession>A0AA36CV93</accession>
<dbReference type="InterPro" id="IPR005821">
    <property type="entry name" value="Ion_trans_dom"/>
</dbReference>
<feature type="transmembrane region" description="Helical" evidence="5">
    <location>
        <begin position="69"/>
        <end position="89"/>
    </location>
</feature>
<evidence type="ECO:0000256" key="4">
    <source>
        <dbReference type="ARBA" id="ARBA00023136"/>
    </source>
</evidence>
<keyword evidence="4 5" id="KW-0472">Membrane</keyword>
<evidence type="ECO:0000256" key="1">
    <source>
        <dbReference type="ARBA" id="ARBA00004141"/>
    </source>
</evidence>
<name>A0AA36CV93_9BILA</name>
<dbReference type="AlphaFoldDB" id="A0AA36CV93"/>
<dbReference type="Gene3D" id="1.10.287.70">
    <property type="match status" value="1"/>
</dbReference>
<evidence type="ECO:0000313" key="8">
    <source>
        <dbReference type="Proteomes" id="UP001177023"/>
    </source>
</evidence>